<feature type="compositionally biased region" description="Basic and acidic residues" evidence="1">
    <location>
        <begin position="677"/>
        <end position="701"/>
    </location>
</feature>
<dbReference type="GO" id="GO:0016020">
    <property type="term" value="C:membrane"/>
    <property type="evidence" value="ECO:0007669"/>
    <property type="project" value="InterPro"/>
</dbReference>
<dbReference type="EMBL" id="BRPK01000010">
    <property type="protein sequence ID" value="GLB41796.1"/>
    <property type="molecule type" value="Genomic_DNA"/>
</dbReference>
<reference evidence="5" key="1">
    <citation type="submission" date="2022-07" db="EMBL/GenBank/DDBJ databases">
        <title>The genome of Lyophyllum shimeji provides insight into the initial evolution of ectomycorrhizal fungal genome.</title>
        <authorList>
            <person name="Kobayashi Y."/>
            <person name="Shibata T."/>
            <person name="Hirakawa H."/>
            <person name="Shigenobu S."/>
            <person name="Nishiyama T."/>
            <person name="Yamada A."/>
            <person name="Hasebe M."/>
            <person name="Kawaguchi M."/>
        </authorList>
    </citation>
    <scope>NUCLEOTIDE SEQUENCE</scope>
    <source>
        <strain evidence="5">AT787</strain>
    </source>
</reference>
<name>A0A9P3PU91_LYOSH</name>
<feature type="domain" description="Dystroglycan-type cadherin-like" evidence="4">
    <location>
        <begin position="21"/>
        <end position="118"/>
    </location>
</feature>
<feature type="compositionally biased region" description="Low complexity" evidence="1">
    <location>
        <begin position="763"/>
        <end position="777"/>
    </location>
</feature>
<dbReference type="SUPFAM" id="SSF49313">
    <property type="entry name" value="Cadherin-like"/>
    <property type="match status" value="2"/>
</dbReference>
<keyword evidence="2" id="KW-0472">Membrane</keyword>
<feature type="region of interest" description="Disordered" evidence="1">
    <location>
        <begin position="624"/>
        <end position="808"/>
    </location>
</feature>
<dbReference type="InterPro" id="IPR006644">
    <property type="entry name" value="Cadg"/>
</dbReference>
<dbReference type="AlphaFoldDB" id="A0A9P3PU91"/>
<protein>
    <submittedName>
        <fullName evidence="5">Dystroglycan-type cadherin-like domains containing protein</fullName>
    </submittedName>
</protein>
<feature type="signal peptide" evidence="3">
    <location>
        <begin position="1"/>
        <end position="18"/>
    </location>
</feature>
<evidence type="ECO:0000313" key="6">
    <source>
        <dbReference type="Proteomes" id="UP001063166"/>
    </source>
</evidence>
<evidence type="ECO:0000313" key="5">
    <source>
        <dbReference type="EMBL" id="GLB41796.1"/>
    </source>
</evidence>
<feature type="transmembrane region" description="Helical" evidence="2">
    <location>
        <begin position="467"/>
        <end position="491"/>
    </location>
</feature>
<dbReference type="InterPro" id="IPR013783">
    <property type="entry name" value="Ig-like_fold"/>
</dbReference>
<keyword evidence="2" id="KW-0812">Transmembrane</keyword>
<proteinExistence type="predicted"/>
<dbReference type="Proteomes" id="UP001063166">
    <property type="component" value="Unassembled WGS sequence"/>
</dbReference>
<comment type="caution">
    <text evidence="5">The sequence shown here is derived from an EMBL/GenBank/DDBJ whole genome shotgun (WGS) entry which is preliminary data.</text>
</comment>
<feature type="compositionally biased region" description="Polar residues" evidence="1">
    <location>
        <begin position="705"/>
        <end position="714"/>
    </location>
</feature>
<gene>
    <name evidence="5" type="primary">AXL2</name>
    <name evidence="5" type="ORF">LshimejAT787_1003960</name>
</gene>
<keyword evidence="3" id="KW-0732">Signal</keyword>
<organism evidence="5 6">
    <name type="scientific">Lyophyllum shimeji</name>
    <name type="common">Hon-shimeji</name>
    <name type="synonym">Tricholoma shimeji</name>
    <dbReference type="NCBI Taxonomy" id="47721"/>
    <lineage>
        <taxon>Eukaryota</taxon>
        <taxon>Fungi</taxon>
        <taxon>Dikarya</taxon>
        <taxon>Basidiomycota</taxon>
        <taxon>Agaricomycotina</taxon>
        <taxon>Agaricomycetes</taxon>
        <taxon>Agaricomycetidae</taxon>
        <taxon>Agaricales</taxon>
        <taxon>Tricholomatineae</taxon>
        <taxon>Lyophyllaceae</taxon>
        <taxon>Lyophyllum</taxon>
    </lineage>
</organism>
<evidence type="ECO:0000256" key="1">
    <source>
        <dbReference type="SAM" id="MobiDB-lite"/>
    </source>
</evidence>
<accession>A0A9P3PU91</accession>
<dbReference type="GO" id="GO:0005509">
    <property type="term" value="F:calcium ion binding"/>
    <property type="evidence" value="ECO:0007669"/>
    <property type="project" value="InterPro"/>
</dbReference>
<evidence type="ECO:0000256" key="2">
    <source>
        <dbReference type="SAM" id="Phobius"/>
    </source>
</evidence>
<evidence type="ECO:0000259" key="4">
    <source>
        <dbReference type="SMART" id="SM00736"/>
    </source>
</evidence>
<feature type="chain" id="PRO_5040122233" evidence="3">
    <location>
        <begin position="19"/>
        <end position="880"/>
    </location>
</feature>
<dbReference type="Pfam" id="PF05345">
    <property type="entry name" value="He_PIG"/>
    <property type="match status" value="1"/>
</dbReference>
<evidence type="ECO:0000256" key="3">
    <source>
        <dbReference type="SAM" id="SignalP"/>
    </source>
</evidence>
<dbReference type="SMART" id="SM00736">
    <property type="entry name" value="CADG"/>
    <property type="match status" value="1"/>
</dbReference>
<sequence length="880" mass="94576">MLAFPLTVLALTLTVSSSHLVVLHPADEQLPLVARVDKPYSWSLYPHTFNSSDGSLTYSTSKLPSWLSFDPQKLNFHGTPSSEDEGNPRITVTAKGSSGTASTSVTLCVTSYPGPTLNLPISQQFSAPAPSLSSVFILARNSALSTPSPALRIPPKWSFSIGFEYETFKSENELYYEARQRDGSALPDWMVFNPDAITVNGVVPSEFVISQPHVVSLSLYASDQKGYSASSQPFDLILADHELWMSAGSLPDINIIADAPFTFTFSSPADFLGVLIDGRAIQPDEITTLVVDTSPYGSWLKYDQGTRTLSGDLGNNSLAPGQNLPLLANLTAFNQSLRVPVHLAAIPSYFARSELPPINAAPGDAIRFNLKQFFANATEHDDVNLTVALQPPEAGDWLNLASAELVGTIPFDFAAPRITAVFTATSPLTHLTSHASLSIVSAPGAPPEGTKKGYHPFGLSAAAHSRLALGLGITFGVVGGLCFVAGLLAVIRRCARVEDTAIGGEEGRNVWSEEDKKWYGIGVQRGRGYGWADRDPNFTEKPRPTLDYRASYNARHGTQEQYANLGLGLRRVSERSQSEAGAPSNRIPGVMSKGEFFTKLRETVRVVSDKATGRKVSRKRPVIGKPMLPSQHAHASATDPAALVSYPPNPFGEPGLPSHPGSTIMTNSPSTSTADHSIPRRRADFAPPRSPDEVHLDDARHLRQHSSGSTASNTSERRHATEAVVQTASKATSIRGGRSGSGRSNVEPPLPANARPRLVPFTSASRVPVPRRPSSPAGLDDSIGVSPNKRVASQTAKVWRRDKRDGPGIVKAGSSDELQMGLHYVQSLGADPQAASESRPSWGCRLVSRRRGSEAEDLTVSEVFLTNYAIAHTIPTIHVT</sequence>
<dbReference type="InterPro" id="IPR015919">
    <property type="entry name" value="Cadherin-like_sf"/>
</dbReference>
<feature type="compositionally biased region" description="Polar residues" evidence="1">
    <location>
        <begin position="660"/>
        <end position="675"/>
    </location>
</feature>
<dbReference type="OrthoDB" id="414243at2759"/>
<keyword evidence="6" id="KW-1185">Reference proteome</keyword>
<dbReference type="Gene3D" id="2.60.40.10">
    <property type="entry name" value="Immunoglobulins"/>
    <property type="match status" value="2"/>
</dbReference>
<keyword evidence="2" id="KW-1133">Transmembrane helix</keyword>